<dbReference type="VEuPathDB" id="VectorBase:GAUT031937"/>
<keyword evidence="1" id="KW-0472">Membrane</keyword>
<keyword evidence="1" id="KW-0812">Transmembrane</keyword>
<name>A0A1A9VBJ6_GLOAU</name>
<proteinExistence type="predicted"/>
<evidence type="ECO:0000313" key="3">
    <source>
        <dbReference type="Proteomes" id="UP000078200"/>
    </source>
</evidence>
<keyword evidence="3" id="KW-1185">Reference proteome</keyword>
<keyword evidence="1" id="KW-1133">Transmembrane helix</keyword>
<feature type="transmembrane region" description="Helical" evidence="1">
    <location>
        <begin position="88"/>
        <end position="121"/>
    </location>
</feature>
<evidence type="ECO:0000256" key="1">
    <source>
        <dbReference type="SAM" id="Phobius"/>
    </source>
</evidence>
<dbReference type="Proteomes" id="UP000078200">
    <property type="component" value="Unassembled WGS sequence"/>
</dbReference>
<accession>A0A1A9VBJ6</accession>
<evidence type="ECO:0000313" key="2">
    <source>
        <dbReference type="EnsemblMetazoa" id="GAUT031937-PA"/>
    </source>
</evidence>
<sequence length="169" mass="19550">MPDYCLGSVEPALSRNCITCESVFRRENDHRRPHGDSLTETKSVTADGHKSVNDGQYLGQPNLMISISEFVKMFLTQKRKFKPQSYYFLYLNMFFLISKGLVYITGVLYFKCLSIIILLWLKQYPGMNDESMHSLVNGLWDSFSELVLKVEWANTAKRKPSKDILMEDT</sequence>
<organism evidence="2 3">
    <name type="scientific">Glossina austeni</name>
    <name type="common">Savannah tsetse fly</name>
    <dbReference type="NCBI Taxonomy" id="7395"/>
    <lineage>
        <taxon>Eukaryota</taxon>
        <taxon>Metazoa</taxon>
        <taxon>Ecdysozoa</taxon>
        <taxon>Arthropoda</taxon>
        <taxon>Hexapoda</taxon>
        <taxon>Insecta</taxon>
        <taxon>Pterygota</taxon>
        <taxon>Neoptera</taxon>
        <taxon>Endopterygota</taxon>
        <taxon>Diptera</taxon>
        <taxon>Brachycera</taxon>
        <taxon>Muscomorpha</taxon>
        <taxon>Hippoboscoidea</taxon>
        <taxon>Glossinidae</taxon>
        <taxon>Glossina</taxon>
    </lineage>
</organism>
<dbReference type="AlphaFoldDB" id="A0A1A9VBJ6"/>
<reference evidence="2" key="1">
    <citation type="submission" date="2020-05" db="UniProtKB">
        <authorList>
            <consortium name="EnsemblMetazoa"/>
        </authorList>
    </citation>
    <scope>IDENTIFICATION</scope>
    <source>
        <strain evidence="2">TTRI</strain>
    </source>
</reference>
<dbReference type="EnsemblMetazoa" id="GAUT031937-RA">
    <property type="protein sequence ID" value="GAUT031937-PA"/>
    <property type="gene ID" value="GAUT031937"/>
</dbReference>
<protein>
    <submittedName>
        <fullName evidence="2">Uncharacterized protein</fullName>
    </submittedName>
</protein>